<protein>
    <recommendedName>
        <fullName evidence="3">Anti-sigma factor</fullName>
    </recommendedName>
</protein>
<dbReference type="EMBL" id="MSTI01000018">
    <property type="protein sequence ID" value="OLV19879.1"/>
    <property type="molecule type" value="Genomic_DNA"/>
</dbReference>
<accession>A0A1U7P3Z0</accession>
<dbReference type="STRING" id="249408.BOO71_0001333"/>
<evidence type="ECO:0000313" key="1">
    <source>
        <dbReference type="EMBL" id="OLV19879.1"/>
    </source>
</evidence>
<reference evidence="1 2" key="1">
    <citation type="submission" date="2017-01" db="EMBL/GenBank/DDBJ databases">
        <title>Genome Analysis of Deinococcus marmoris KOPRI26562.</title>
        <authorList>
            <person name="Kim J.H."/>
            <person name="Oh H.-M."/>
        </authorList>
    </citation>
    <scope>NUCLEOTIDE SEQUENCE [LARGE SCALE GENOMIC DNA]</scope>
    <source>
        <strain evidence="1 2">KOPRI26562</strain>
    </source>
</reference>
<dbReference type="eggNOG" id="COG5343">
    <property type="taxonomic scope" value="Bacteria"/>
</dbReference>
<dbReference type="Gene3D" id="1.10.10.1320">
    <property type="entry name" value="Anti-sigma factor, zinc-finger domain"/>
    <property type="match status" value="1"/>
</dbReference>
<dbReference type="RefSeq" id="WP_075830363.1">
    <property type="nucleotide sequence ID" value="NZ_MSTI01000018.1"/>
</dbReference>
<dbReference type="Proteomes" id="UP000186607">
    <property type="component" value="Unassembled WGS sequence"/>
</dbReference>
<keyword evidence="2" id="KW-1185">Reference proteome</keyword>
<dbReference type="InterPro" id="IPR041916">
    <property type="entry name" value="Anti_sigma_zinc_sf"/>
</dbReference>
<name>A0A1U7P3Z0_9DEIO</name>
<proteinExistence type="predicted"/>
<dbReference type="OrthoDB" id="69238at2"/>
<evidence type="ECO:0008006" key="3">
    <source>
        <dbReference type="Google" id="ProtNLM"/>
    </source>
</evidence>
<sequence length="238" mass="24813">MSAPHPDTNVLRAYAVGDLGGPVQAETEAHLLGCAACRARVVAWRAELVAQVEALPLVGALVGDLPPLRRTLRLPARAAPGTPASRKRLVSPRPSAFVLPVVLALLGAGAIGWGGQQQAQANALRAEQRQVAGWLAQPGVSVVGLRAKDQPTAGHLLLLPSREVLFVLPPPAPGKVYQVWVASNWKRGDPLTPTTRSAHGVLAASVGGGDYVCVSLEDAGRDMTGQTKPTLILGWASL</sequence>
<gene>
    <name evidence="1" type="ORF">BOO71_0001333</name>
</gene>
<comment type="caution">
    <text evidence="1">The sequence shown here is derived from an EMBL/GenBank/DDBJ whole genome shotgun (WGS) entry which is preliminary data.</text>
</comment>
<dbReference type="AlphaFoldDB" id="A0A1U7P3Z0"/>
<evidence type="ECO:0000313" key="2">
    <source>
        <dbReference type="Proteomes" id="UP000186607"/>
    </source>
</evidence>
<organism evidence="1 2">
    <name type="scientific">Deinococcus marmoris</name>
    <dbReference type="NCBI Taxonomy" id="249408"/>
    <lineage>
        <taxon>Bacteria</taxon>
        <taxon>Thermotogati</taxon>
        <taxon>Deinococcota</taxon>
        <taxon>Deinococci</taxon>
        <taxon>Deinococcales</taxon>
        <taxon>Deinococcaceae</taxon>
        <taxon>Deinococcus</taxon>
    </lineage>
</organism>